<evidence type="ECO:0000256" key="1">
    <source>
        <dbReference type="SAM" id="SignalP"/>
    </source>
</evidence>
<feature type="signal peptide" evidence="1">
    <location>
        <begin position="1"/>
        <end position="19"/>
    </location>
</feature>
<dbReference type="GO" id="GO:0004806">
    <property type="term" value="F:triacylglycerol lipase activity"/>
    <property type="evidence" value="ECO:0007669"/>
    <property type="project" value="InterPro"/>
</dbReference>
<proteinExistence type="predicted"/>
<gene>
    <name evidence="3" type="ORF">N7456_010329</name>
</gene>
<name>A0A9W9K626_9EURO</name>
<comment type="caution">
    <text evidence="3">The sequence shown here is derived from an EMBL/GenBank/DDBJ whole genome shotgun (WGS) entry which is preliminary data.</text>
</comment>
<dbReference type="AlphaFoldDB" id="A0A9W9K626"/>
<dbReference type="PANTHER" id="PTHR34853:SF1">
    <property type="entry name" value="LIPASE 5"/>
    <property type="match status" value="1"/>
</dbReference>
<dbReference type="Pfam" id="PF12697">
    <property type="entry name" value="Abhydrolase_6"/>
    <property type="match status" value="1"/>
</dbReference>
<feature type="chain" id="PRO_5040760816" description="AB hydrolase-1 domain-containing protein" evidence="1">
    <location>
        <begin position="20"/>
        <end position="488"/>
    </location>
</feature>
<protein>
    <recommendedName>
        <fullName evidence="2">AB hydrolase-1 domain-containing protein</fullName>
    </recommendedName>
</protein>
<dbReference type="InterPro" id="IPR029058">
    <property type="entry name" value="AB_hydrolase_fold"/>
</dbReference>
<evidence type="ECO:0000259" key="2">
    <source>
        <dbReference type="Pfam" id="PF12697"/>
    </source>
</evidence>
<evidence type="ECO:0000313" key="3">
    <source>
        <dbReference type="EMBL" id="KAJ5094468.1"/>
    </source>
</evidence>
<dbReference type="OrthoDB" id="5382058at2759"/>
<dbReference type="GO" id="GO:0017000">
    <property type="term" value="P:antibiotic biosynthetic process"/>
    <property type="evidence" value="ECO:0007669"/>
    <property type="project" value="UniProtKB-ARBA"/>
</dbReference>
<sequence>MKYLHPLIILALGLNQVTGQGFEVQSTNWNSSFELSPAQLKLGNLTAAAGATLNTIINFDRTQLANGGPHQDDFYNIQDLPKDQYPTAPGQVIKLQKFTDPSNFSIPAKTAMSRLIYSTTNINGTLIPASAYILWPFHAKNFKARSANATSSSAPVVLWTHGTSGFYADAAPSTHRGLFYDDLVPFTLAEAGYAVIAPDYAGLGVGTSWDGSVVPHQYLVSAAAAGDALNALRAAQASFPKQLSKNYVVMGHSQGGSAAWRLSEILGEKNNKFSDIARYHLGTIALAPPTNIFAFDGGIQYFLSWIGKDLKSVFPSFNLSDWLTPLGVRKTELMNEVEGGQIATTSILTAEDAQPDWMETWSVRAFQRFEPGNRPVKGPLLLIQGLADPYVRYNTTTTAMEETCKAYPNDIELLYIAGGTHFSSINAARQTWLQWIEDRFKGLPLIQSGCVKSELESFMPEEYYQTIPNSFPLWAGQSQWAYELPTAA</sequence>
<dbReference type="PANTHER" id="PTHR34853">
    <property type="match status" value="1"/>
</dbReference>
<dbReference type="Gene3D" id="3.40.50.1820">
    <property type="entry name" value="alpha/beta hydrolase"/>
    <property type="match status" value="2"/>
</dbReference>
<reference evidence="3" key="1">
    <citation type="submission" date="2022-11" db="EMBL/GenBank/DDBJ databases">
        <authorList>
            <person name="Petersen C."/>
        </authorList>
    </citation>
    <scope>NUCLEOTIDE SEQUENCE</scope>
    <source>
        <strain evidence="3">IBT 30069</strain>
    </source>
</reference>
<dbReference type="SUPFAM" id="SSF53474">
    <property type="entry name" value="alpha/beta-Hydrolases"/>
    <property type="match status" value="1"/>
</dbReference>
<reference evidence="3" key="2">
    <citation type="journal article" date="2023" name="IMA Fungus">
        <title>Comparative genomic study of the Penicillium genus elucidates a diverse pangenome and 15 lateral gene transfer events.</title>
        <authorList>
            <person name="Petersen C."/>
            <person name="Sorensen T."/>
            <person name="Nielsen M.R."/>
            <person name="Sondergaard T.E."/>
            <person name="Sorensen J.L."/>
            <person name="Fitzpatrick D.A."/>
            <person name="Frisvad J.C."/>
            <person name="Nielsen K.L."/>
        </authorList>
    </citation>
    <scope>NUCLEOTIDE SEQUENCE</scope>
    <source>
        <strain evidence="3">IBT 30069</strain>
    </source>
</reference>
<dbReference type="Proteomes" id="UP001149165">
    <property type="component" value="Unassembled WGS sequence"/>
</dbReference>
<keyword evidence="4" id="KW-1185">Reference proteome</keyword>
<dbReference type="InterPro" id="IPR005152">
    <property type="entry name" value="Lipase_secreted"/>
</dbReference>
<feature type="domain" description="AB hydrolase-1" evidence="2">
    <location>
        <begin position="158"/>
        <end position="421"/>
    </location>
</feature>
<dbReference type="InterPro" id="IPR000073">
    <property type="entry name" value="AB_hydrolase_1"/>
</dbReference>
<keyword evidence="1" id="KW-0732">Signal</keyword>
<dbReference type="EMBL" id="JAPQKH010000006">
    <property type="protein sequence ID" value="KAJ5094468.1"/>
    <property type="molecule type" value="Genomic_DNA"/>
</dbReference>
<organism evidence="3 4">
    <name type="scientific">Penicillium angulare</name>
    <dbReference type="NCBI Taxonomy" id="116970"/>
    <lineage>
        <taxon>Eukaryota</taxon>
        <taxon>Fungi</taxon>
        <taxon>Dikarya</taxon>
        <taxon>Ascomycota</taxon>
        <taxon>Pezizomycotina</taxon>
        <taxon>Eurotiomycetes</taxon>
        <taxon>Eurotiomycetidae</taxon>
        <taxon>Eurotiales</taxon>
        <taxon>Aspergillaceae</taxon>
        <taxon>Penicillium</taxon>
    </lineage>
</organism>
<dbReference type="GO" id="GO:0016042">
    <property type="term" value="P:lipid catabolic process"/>
    <property type="evidence" value="ECO:0007669"/>
    <property type="project" value="InterPro"/>
</dbReference>
<dbReference type="GO" id="GO:0072330">
    <property type="term" value="P:monocarboxylic acid biosynthetic process"/>
    <property type="evidence" value="ECO:0007669"/>
    <property type="project" value="UniProtKB-ARBA"/>
</dbReference>
<accession>A0A9W9K626</accession>
<evidence type="ECO:0000313" key="4">
    <source>
        <dbReference type="Proteomes" id="UP001149165"/>
    </source>
</evidence>